<accession>A0A4S8LKT4</accession>
<name>A0A4S8LKT4_DENBC</name>
<feature type="transmembrane region" description="Helical" evidence="1">
    <location>
        <begin position="93"/>
        <end position="120"/>
    </location>
</feature>
<evidence type="ECO:0000313" key="3">
    <source>
        <dbReference type="Proteomes" id="UP000297245"/>
    </source>
</evidence>
<protein>
    <submittedName>
        <fullName evidence="2">Uncharacterized protein</fullName>
    </submittedName>
</protein>
<dbReference type="AlphaFoldDB" id="A0A4S8LKT4"/>
<keyword evidence="1" id="KW-0472">Membrane</keyword>
<keyword evidence="1" id="KW-1133">Transmembrane helix</keyword>
<dbReference type="OrthoDB" id="2575973at2759"/>
<reference evidence="2 3" key="1">
    <citation type="journal article" date="2019" name="Nat. Ecol. Evol.">
        <title>Megaphylogeny resolves global patterns of mushroom evolution.</title>
        <authorList>
            <person name="Varga T."/>
            <person name="Krizsan K."/>
            <person name="Foldi C."/>
            <person name="Dima B."/>
            <person name="Sanchez-Garcia M."/>
            <person name="Sanchez-Ramirez S."/>
            <person name="Szollosi G.J."/>
            <person name="Szarkandi J.G."/>
            <person name="Papp V."/>
            <person name="Albert L."/>
            <person name="Andreopoulos W."/>
            <person name="Angelini C."/>
            <person name="Antonin V."/>
            <person name="Barry K.W."/>
            <person name="Bougher N.L."/>
            <person name="Buchanan P."/>
            <person name="Buyck B."/>
            <person name="Bense V."/>
            <person name="Catcheside P."/>
            <person name="Chovatia M."/>
            <person name="Cooper J."/>
            <person name="Damon W."/>
            <person name="Desjardin D."/>
            <person name="Finy P."/>
            <person name="Geml J."/>
            <person name="Haridas S."/>
            <person name="Hughes K."/>
            <person name="Justo A."/>
            <person name="Karasinski D."/>
            <person name="Kautmanova I."/>
            <person name="Kiss B."/>
            <person name="Kocsube S."/>
            <person name="Kotiranta H."/>
            <person name="LaButti K.M."/>
            <person name="Lechner B.E."/>
            <person name="Liimatainen K."/>
            <person name="Lipzen A."/>
            <person name="Lukacs Z."/>
            <person name="Mihaltcheva S."/>
            <person name="Morgado L.N."/>
            <person name="Niskanen T."/>
            <person name="Noordeloos M.E."/>
            <person name="Ohm R.A."/>
            <person name="Ortiz-Santana B."/>
            <person name="Ovrebo C."/>
            <person name="Racz N."/>
            <person name="Riley R."/>
            <person name="Savchenko A."/>
            <person name="Shiryaev A."/>
            <person name="Soop K."/>
            <person name="Spirin V."/>
            <person name="Szebenyi C."/>
            <person name="Tomsovsky M."/>
            <person name="Tulloss R.E."/>
            <person name="Uehling J."/>
            <person name="Grigoriev I.V."/>
            <person name="Vagvolgyi C."/>
            <person name="Papp T."/>
            <person name="Martin F.M."/>
            <person name="Miettinen O."/>
            <person name="Hibbett D.S."/>
            <person name="Nagy L.G."/>
        </authorList>
    </citation>
    <scope>NUCLEOTIDE SEQUENCE [LARGE SCALE GENOMIC DNA]</scope>
    <source>
        <strain evidence="2 3">CBS 962.96</strain>
    </source>
</reference>
<proteinExistence type="predicted"/>
<keyword evidence="1" id="KW-0812">Transmembrane</keyword>
<keyword evidence="3" id="KW-1185">Reference proteome</keyword>
<organism evidence="2 3">
    <name type="scientific">Dendrothele bispora (strain CBS 962.96)</name>
    <dbReference type="NCBI Taxonomy" id="1314807"/>
    <lineage>
        <taxon>Eukaryota</taxon>
        <taxon>Fungi</taxon>
        <taxon>Dikarya</taxon>
        <taxon>Basidiomycota</taxon>
        <taxon>Agaricomycotina</taxon>
        <taxon>Agaricomycetes</taxon>
        <taxon>Agaricomycetidae</taxon>
        <taxon>Agaricales</taxon>
        <taxon>Agaricales incertae sedis</taxon>
        <taxon>Dendrothele</taxon>
    </lineage>
</organism>
<feature type="transmembrane region" description="Helical" evidence="1">
    <location>
        <begin position="55"/>
        <end position="81"/>
    </location>
</feature>
<gene>
    <name evidence="2" type="ORF">K435DRAFT_677010</name>
</gene>
<evidence type="ECO:0000313" key="2">
    <source>
        <dbReference type="EMBL" id="THU89856.1"/>
    </source>
</evidence>
<evidence type="ECO:0000256" key="1">
    <source>
        <dbReference type="SAM" id="Phobius"/>
    </source>
</evidence>
<dbReference type="EMBL" id="ML179354">
    <property type="protein sequence ID" value="THU89856.1"/>
    <property type="molecule type" value="Genomic_DNA"/>
</dbReference>
<dbReference type="Proteomes" id="UP000297245">
    <property type="component" value="Unassembled WGS sequence"/>
</dbReference>
<feature type="non-terminal residue" evidence="2">
    <location>
        <position position="1"/>
    </location>
</feature>
<sequence length="122" mass="12399">SPNVTEDSITPLIGQLTVALNNAVNDLTNIPASSSSKKQFDDDTPNLVATSISPILVLCLLGSAASIPTFGALLSGVGVFLNQVLVGLETILAGVLNFVATLLVDVAGLLHSLSFGLVLASL</sequence>